<keyword evidence="6" id="KW-1185">Reference proteome</keyword>
<evidence type="ECO:0000313" key="5">
    <source>
        <dbReference type="EMBL" id="KAJ8937481.1"/>
    </source>
</evidence>
<dbReference type="InterPro" id="IPR031311">
    <property type="entry name" value="CHIT_BIND_RR_consensus"/>
</dbReference>
<proteinExistence type="predicted"/>
<organism evidence="5 6">
    <name type="scientific">Rhamnusium bicolor</name>
    <dbReference type="NCBI Taxonomy" id="1586634"/>
    <lineage>
        <taxon>Eukaryota</taxon>
        <taxon>Metazoa</taxon>
        <taxon>Ecdysozoa</taxon>
        <taxon>Arthropoda</taxon>
        <taxon>Hexapoda</taxon>
        <taxon>Insecta</taxon>
        <taxon>Pterygota</taxon>
        <taxon>Neoptera</taxon>
        <taxon>Endopterygota</taxon>
        <taxon>Coleoptera</taxon>
        <taxon>Polyphaga</taxon>
        <taxon>Cucujiformia</taxon>
        <taxon>Chrysomeloidea</taxon>
        <taxon>Cerambycidae</taxon>
        <taxon>Lepturinae</taxon>
        <taxon>Rhagiini</taxon>
        <taxon>Rhamnusium</taxon>
    </lineage>
</organism>
<evidence type="ECO:0000313" key="6">
    <source>
        <dbReference type="Proteomes" id="UP001162156"/>
    </source>
</evidence>
<dbReference type="GO" id="GO:0062129">
    <property type="term" value="C:chitin-based extracellular matrix"/>
    <property type="evidence" value="ECO:0007669"/>
    <property type="project" value="TreeGrafter"/>
</dbReference>
<dbReference type="PRINTS" id="PR00947">
    <property type="entry name" value="CUTICLE"/>
</dbReference>
<reference evidence="5" key="1">
    <citation type="journal article" date="2023" name="Insect Mol. Biol.">
        <title>Genome sequencing provides insights into the evolution of gene families encoding plant cell wall-degrading enzymes in longhorned beetles.</title>
        <authorList>
            <person name="Shin N.R."/>
            <person name="Okamura Y."/>
            <person name="Kirsch R."/>
            <person name="Pauchet Y."/>
        </authorList>
    </citation>
    <scope>NUCLEOTIDE SEQUENCE</scope>
    <source>
        <strain evidence="5">RBIC_L_NR</strain>
    </source>
</reference>
<dbReference type="AlphaFoldDB" id="A0AAV8XFF2"/>
<keyword evidence="1 2" id="KW-0193">Cuticle</keyword>
<dbReference type="PANTHER" id="PTHR10380">
    <property type="entry name" value="CUTICLE PROTEIN"/>
    <property type="match status" value="1"/>
</dbReference>
<dbReference type="InterPro" id="IPR050468">
    <property type="entry name" value="Cuticle_Struct_Prot"/>
</dbReference>
<evidence type="ECO:0000256" key="1">
    <source>
        <dbReference type="ARBA" id="ARBA00022460"/>
    </source>
</evidence>
<keyword evidence="4" id="KW-0732">Signal</keyword>
<dbReference type="PANTHER" id="PTHR10380:SF222">
    <property type="entry name" value="CUTICULAR PROTEIN 47EA"/>
    <property type="match status" value="1"/>
</dbReference>
<dbReference type="PROSITE" id="PS00233">
    <property type="entry name" value="CHIT_BIND_RR_1"/>
    <property type="match status" value="1"/>
</dbReference>
<dbReference type="GO" id="GO:0008010">
    <property type="term" value="F:structural constituent of chitin-based larval cuticle"/>
    <property type="evidence" value="ECO:0007669"/>
    <property type="project" value="TreeGrafter"/>
</dbReference>
<evidence type="ECO:0000256" key="3">
    <source>
        <dbReference type="SAM" id="MobiDB-lite"/>
    </source>
</evidence>
<protein>
    <submittedName>
        <fullName evidence="5">Uncharacterized protein</fullName>
    </submittedName>
</protein>
<dbReference type="EMBL" id="JANEYF010003318">
    <property type="protein sequence ID" value="KAJ8937481.1"/>
    <property type="molecule type" value="Genomic_DNA"/>
</dbReference>
<evidence type="ECO:0000256" key="4">
    <source>
        <dbReference type="SAM" id="SignalP"/>
    </source>
</evidence>
<feature type="region of interest" description="Disordered" evidence="3">
    <location>
        <begin position="203"/>
        <end position="222"/>
    </location>
</feature>
<feature type="compositionally biased region" description="Polar residues" evidence="3">
    <location>
        <begin position="203"/>
        <end position="216"/>
    </location>
</feature>
<gene>
    <name evidence="5" type="ORF">NQ314_011871</name>
</gene>
<feature type="signal peptide" evidence="4">
    <location>
        <begin position="1"/>
        <end position="15"/>
    </location>
</feature>
<sequence length="222" mass="23289">MKLFAFVVLITAVVAEKLQSNYLPPSSANSAGGSSNFLSAPRPEFSGTLVATSYAAPPSGPVPSGLYNAPTRSYSTGTPVAILRLNNENNGDGTYRFEYETENKISQQEQGHVENVSSGQESSVVHGSYSYQAPDGQTITVNYVADENGFRASGDHIPTPPPIPAAIQKSLEINAAASRATGYPGSSTGATAIPNFGSTFQQPQVSSQYLAPSTQPAGGYRY</sequence>
<dbReference type="Proteomes" id="UP001162156">
    <property type="component" value="Unassembled WGS sequence"/>
</dbReference>
<dbReference type="PROSITE" id="PS51155">
    <property type="entry name" value="CHIT_BIND_RR_2"/>
    <property type="match status" value="1"/>
</dbReference>
<name>A0AAV8XFF2_9CUCU</name>
<comment type="caution">
    <text evidence="5">The sequence shown here is derived from an EMBL/GenBank/DDBJ whole genome shotgun (WGS) entry which is preliminary data.</text>
</comment>
<dbReference type="Pfam" id="PF00379">
    <property type="entry name" value="Chitin_bind_4"/>
    <property type="match status" value="1"/>
</dbReference>
<accession>A0AAV8XFF2</accession>
<feature type="chain" id="PRO_5043877452" evidence="4">
    <location>
        <begin position="16"/>
        <end position="222"/>
    </location>
</feature>
<evidence type="ECO:0000256" key="2">
    <source>
        <dbReference type="PROSITE-ProRule" id="PRU00497"/>
    </source>
</evidence>
<dbReference type="InterPro" id="IPR000618">
    <property type="entry name" value="Insect_cuticle"/>
</dbReference>